<evidence type="ECO:0000259" key="4">
    <source>
        <dbReference type="Pfam" id="PF13538"/>
    </source>
</evidence>
<keyword evidence="3 8" id="KW-0347">Helicase</keyword>
<evidence type="ECO:0000259" key="6">
    <source>
        <dbReference type="Pfam" id="PF18335"/>
    </source>
</evidence>
<dbReference type="HAMAP" id="MF_01488">
    <property type="entry name" value="RecD2"/>
    <property type="match status" value="1"/>
</dbReference>
<feature type="domain" description="ATP-dependent RecD2 DNA helicase-like helix-hairpin-helix" evidence="5">
    <location>
        <begin position="155"/>
        <end position="245"/>
    </location>
</feature>
<evidence type="ECO:0000259" key="7">
    <source>
        <dbReference type="Pfam" id="PF23139"/>
    </source>
</evidence>
<dbReference type="Proteomes" id="UP000016491">
    <property type="component" value="Unassembled WGS sequence"/>
</dbReference>
<comment type="similarity">
    <text evidence="3">Belongs to the RecD family. RecD2 subfamily.</text>
</comment>
<evidence type="ECO:0000256" key="2">
    <source>
        <dbReference type="ARBA" id="ARBA00022840"/>
    </source>
</evidence>
<comment type="catalytic activity">
    <reaction evidence="3">
        <text>ATP + H2O = ADP + phosphate + H(+)</text>
        <dbReference type="Rhea" id="RHEA:13065"/>
        <dbReference type="ChEBI" id="CHEBI:15377"/>
        <dbReference type="ChEBI" id="CHEBI:15378"/>
        <dbReference type="ChEBI" id="CHEBI:30616"/>
        <dbReference type="ChEBI" id="CHEBI:43474"/>
        <dbReference type="ChEBI" id="CHEBI:456216"/>
        <dbReference type="EC" id="5.6.2.3"/>
    </reaction>
</comment>
<dbReference type="SUPFAM" id="SSF52540">
    <property type="entry name" value="P-loop containing nucleoside triphosphate hydrolases"/>
    <property type="match status" value="1"/>
</dbReference>
<evidence type="ECO:0000313" key="8">
    <source>
        <dbReference type="EMBL" id="ERI74126.1"/>
    </source>
</evidence>
<dbReference type="InterPro" id="IPR050534">
    <property type="entry name" value="Coronavir_polyprotein_1ab"/>
</dbReference>
<sequence length="755" mass="84487">MEVSSLIQCIPHRKIYYNDENGYTIAAYKTYQTIPESAVNQSFKSGESVFTAIGTAIPFIEGIDTGLEGKWIKTSYGLQLSVTESQIFMPTTKEGITCYLASGLIKGIGPVTAGRIVKRFGEDTLKIFDTQPEKLLEVKGITKSKLETILGSYSESRSLRELMQYLAPLKVGPKRVSEICDYFGSKALQIVKEKPFRLCELSGFGFESADIIARRNKNFRPDDTLRIKAAILQVLKNSEGDGHLYLEGRDIVRQAAELLNYGIYRQAVNTRLIKDIGNEMVFSDELLAAEGHYLYSMKNYMAEKMAAVHILRVMNNKQPVYDIERELDEVQGTTHMVLAKQQKEAVRRVFANSLSIITGGPGTGKTTVERIILKVFEKKERKKTALLCAPTGRASRNMVISTGYPAMTIHKALYITGEEEEVNLDLTEELEEDLIIVDEMSMVDMWLFFVLISKVKNGARVVFIGDPDQIPSVGPGNVFKEMIDSGVIPVTVLDVQFRQAEGSRIIINALKMNNGDTDLLFGDDFQFISVDSDEVAAEVIADLYQKKLEANHGDTDMVQVLTPFRQDTAVGANALNKKLRELVNPQVQGCLEMKLGSSVFRLQDKVMQLKNKEEVSNGDMGIVTDIYQNEDGTPTLVVRFEDGRIGEYASEDYGLLMLAYAATIHKSQGSAYPSVIIPVLPCFKRMLKRNIYYTAVTRARCEVTLVGDWAAFCEAVMTDDREKRNTKLAYRIQQEALRIEKIKSQETGADKRIAS</sequence>
<dbReference type="PANTHER" id="PTHR43788">
    <property type="entry name" value="DNA2/NAM7 HELICASE FAMILY MEMBER"/>
    <property type="match status" value="1"/>
</dbReference>
<name>A0ABC9TS04_CLOSY</name>
<protein>
    <recommendedName>
        <fullName evidence="3">ATP-dependent RecD2 DNA helicase</fullName>
        <ecNumber evidence="3">5.6.2.3</ecNumber>
    </recommendedName>
    <alternativeName>
        <fullName evidence="3">DNA 5'-3' helicase subunit RecD2</fullName>
    </alternativeName>
</protein>
<dbReference type="Pfam" id="PF14490">
    <property type="entry name" value="HHH_RecD2"/>
    <property type="match status" value="1"/>
</dbReference>
<comment type="caution">
    <text evidence="8">The sequence shown here is derived from an EMBL/GenBank/DDBJ whole genome shotgun (WGS) entry which is preliminary data.</text>
</comment>
<reference evidence="8 9" key="1">
    <citation type="submission" date="2013-07" db="EMBL/GenBank/DDBJ databases">
        <authorList>
            <person name="Weinstock G."/>
            <person name="Sodergren E."/>
            <person name="Wylie T."/>
            <person name="Fulton L."/>
            <person name="Fulton R."/>
            <person name="Fronick C."/>
            <person name="O'Laughlin M."/>
            <person name="Godfrey J."/>
            <person name="Miner T."/>
            <person name="Herter B."/>
            <person name="Appelbaum E."/>
            <person name="Cordes M."/>
            <person name="Lek S."/>
            <person name="Wollam A."/>
            <person name="Pepin K.H."/>
            <person name="Palsikar V.B."/>
            <person name="Mitreva M."/>
            <person name="Wilson R.K."/>
        </authorList>
    </citation>
    <scope>NUCLEOTIDE SEQUENCE [LARGE SCALE GENOMIC DNA]</scope>
    <source>
        <strain evidence="8 9">ATCC 14940</strain>
    </source>
</reference>
<dbReference type="CDD" id="cd18809">
    <property type="entry name" value="SF1_C_RecD"/>
    <property type="match status" value="1"/>
</dbReference>
<dbReference type="Pfam" id="PF13538">
    <property type="entry name" value="UvrD_C_2"/>
    <property type="match status" value="1"/>
</dbReference>
<dbReference type="CDD" id="cd17933">
    <property type="entry name" value="DEXSc_RecD-like"/>
    <property type="match status" value="1"/>
</dbReference>
<feature type="domain" description="UvrD-like helicase C-terminal" evidence="4">
    <location>
        <begin position="658"/>
        <end position="706"/>
    </location>
</feature>
<dbReference type="InterPro" id="IPR006345">
    <property type="entry name" value="RecD2"/>
</dbReference>
<feature type="binding site" evidence="3">
    <location>
        <begin position="362"/>
        <end position="366"/>
    </location>
    <ligand>
        <name>ATP</name>
        <dbReference type="ChEBI" id="CHEBI:30616"/>
    </ligand>
</feature>
<dbReference type="InterPro" id="IPR055446">
    <property type="entry name" value="RecD2_N_OB"/>
</dbReference>
<comment type="function">
    <text evidence="3">DNA-dependent ATPase and ATP-dependent 5'-3' DNA helicase. Has no activity on blunt DNA or DNA with 3'-overhangs, requires at least 10 bases of 5'-ssDNA for helicase activity.</text>
</comment>
<keyword evidence="3" id="KW-0413">Isomerase</keyword>
<dbReference type="AlphaFoldDB" id="A0ABC9TS04"/>
<dbReference type="Gene3D" id="1.10.10.2220">
    <property type="match status" value="1"/>
</dbReference>
<dbReference type="EMBL" id="AWSU01000344">
    <property type="protein sequence ID" value="ERI74126.1"/>
    <property type="molecule type" value="Genomic_DNA"/>
</dbReference>
<feature type="domain" description="ATP-dependent RecD2 DNA helicase OB-fold" evidence="7">
    <location>
        <begin position="7"/>
        <end position="90"/>
    </location>
</feature>
<dbReference type="Pfam" id="PF13245">
    <property type="entry name" value="AAA_19"/>
    <property type="match status" value="1"/>
</dbReference>
<dbReference type="GO" id="GO:0043139">
    <property type="term" value="F:5'-3' DNA helicase activity"/>
    <property type="evidence" value="ECO:0007669"/>
    <property type="project" value="UniProtKB-UniRule"/>
</dbReference>
<organism evidence="8 9">
    <name type="scientific">[Clostridium] symbiosum ATCC 14940</name>
    <dbReference type="NCBI Taxonomy" id="411472"/>
    <lineage>
        <taxon>Bacteria</taxon>
        <taxon>Bacillati</taxon>
        <taxon>Bacillota</taxon>
        <taxon>Clostridia</taxon>
        <taxon>Lachnospirales</taxon>
        <taxon>Lachnospiraceae</taxon>
        <taxon>Otoolea</taxon>
    </lineage>
</organism>
<dbReference type="InterPro" id="IPR041451">
    <property type="entry name" value="RecD2_SH13"/>
</dbReference>
<evidence type="ECO:0000313" key="9">
    <source>
        <dbReference type="Proteomes" id="UP000016491"/>
    </source>
</evidence>
<keyword evidence="3" id="KW-0378">Hydrolase</keyword>
<dbReference type="GO" id="GO:0005524">
    <property type="term" value="F:ATP binding"/>
    <property type="evidence" value="ECO:0007669"/>
    <property type="project" value="UniProtKB-UniRule"/>
</dbReference>
<dbReference type="Pfam" id="PF18335">
    <property type="entry name" value="SH3_13"/>
    <property type="match status" value="1"/>
</dbReference>
<dbReference type="InterPro" id="IPR029493">
    <property type="entry name" value="RecD2-like_HHH"/>
</dbReference>
<dbReference type="Gene3D" id="2.30.30.940">
    <property type="match status" value="1"/>
</dbReference>
<keyword evidence="3" id="KW-0238">DNA-binding</keyword>
<feature type="domain" description="ATP-dependent RecD2 DNA helicase SH3" evidence="6">
    <location>
        <begin position="575"/>
        <end position="640"/>
    </location>
</feature>
<dbReference type="Pfam" id="PF23139">
    <property type="entry name" value="OB_YrrC"/>
    <property type="match status" value="1"/>
</dbReference>
<dbReference type="Gene3D" id="1.10.150.20">
    <property type="entry name" value="5' to 3' exonuclease, C-terminal subdomain"/>
    <property type="match status" value="1"/>
</dbReference>
<gene>
    <name evidence="3" type="primary">recD2</name>
    <name evidence="8" type="ORF">CLOSYM_04384</name>
</gene>
<dbReference type="Pfam" id="PF14520">
    <property type="entry name" value="HHH_5"/>
    <property type="match status" value="1"/>
</dbReference>
<keyword evidence="1 3" id="KW-0547">Nucleotide-binding</keyword>
<dbReference type="SUPFAM" id="SSF47781">
    <property type="entry name" value="RuvA domain 2-like"/>
    <property type="match status" value="1"/>
</dbReference>
<dbReference type="Gene3D" id="3.40.50.300">
    <property type="entry name" value="P-loop containing nucleotide triphosphate hydrolases"/>
    <property type="match status" value="2"/>
</dbReference>
<keyword evidence="2 3" id="KW-0067">ATP-binding</keyword>
<dbReference type="InterPro" id="IPR027785">
    <property type="entry name" value="UvrD-like_helicase_C"/>
</dbReference>
<dbReference type="GO" id="GO:0016787">
    <property type="term" value="F:hydrolase activity"/>
    <property type="evidence" value="ECO:0007669"/>
    <property type="project" value="UniProtKB-KW"/>
</dbReference>
<evidence type="ECO:0000259" key="5">
    <source>
        <dbReference type="Pfam" id="PF14490"/>
    </source>
</evidence>
<dbReference type="PANTHER" id="PTHR43788:SF6">
    <property type="entry name" value="DNA HELICASE B"/>
    <property type="match status" value="1"/>
</dbReference>
<accession>A0ABC9TS04</accession>
<dbReference type="EC" id="5.6.2.3" evidence="3"/>
<evidence type="ECO:0000256" key="3">
    <source>
        <dbReference type="HAMAP-Rule" id="MF_01488"/>
    </source>
</evidence>
<evidence type="ECO:0000256" key="1">
    <source>
        <dbReference type="ARBA" id="ARBA00022741"/>
    </source>
</evidence>
<dbReference type="NCBIfam" id="TIGR01448">
    <property type="entry name" value="recD_rel"/>
    <property type="match status" value="1"/>
</dbReference>
<dbReference type="GO" id="GO:0003677">
    <property type="term" value="F:DNA binding"/>
    <property type="evidence" value="ECO:0007669"/>
    <property type="project" value="UniProtKB-UniRule"/>
</dbReference>
<proteinExistence type="inferred from homology"/>
<dbReference type="InterPro" id="IPR027417">
    <property type="entry name" value="P-loop_NTPase"/>
</dbReference>
<dbReference type="InterPro" id="IPR010994">
    <property type="entry name" value="RuvA_2-like"/>
</dbReference>